<feature type="compositionally biased region" description="Low complexity" evidence="1">
    <location>
        <begin position="330"/>
        <end position="340"/>
    </location>
</feature>
<feature type="compositionally biased region" description="Polar residues" evidence="1">
    <location>
        <begin position="297"/>
        <end position="308"/>
    </location>
</feature>
<name>A0A023FQ85_AMBCJ</name>
<evidence type="ECO:0000256" key="1">
    <source>
        <dbReference type="SAM" id="MobiDB-lite"/>
    </source>
</evidence>
<feature type="compositionally biased region" description="Low complexity" evidence="1">
    <location>
        <begin position="657"/>
        <end position="674"/>
    </location>
</feature>
<reference evidence="3" key="1">
    <citation type="submission" date="2014-03" db="EMBL/GenBank/DDBJ databases">
        <title>The sialotranscriptome of Amblyomma triste, Amblyomma parvum and Amblyomma cajennense ticks, uncovered by 454-based RNA-seq.</title>
        <authorList>
            <person name="Garcia G.R."/>
            <person name="Gardinassi L.G."/>
            <person name="Ribeiro J.M."/>
            <person name="Anatriello E."/>
            <person name="Ferreira B.R."/>
            <person name="Moreira H.N."/>
            <person name="Mafra C."/>
            <person name="Olegario M.M."/>
            <person name="Szabo P.J."/>
            <person name="Miranda-Santos I.K."/>
            <person name="Maruyama S.R."/>
        </authorList>
    </citation>
    <scope>NUCLEOTIDE SEQUENCE</scope>
    <source>
        <strain evidence="3">Uberlandia</strain>
        <tissue evidence="3">Salivary glands</tissue>
    </source>
</reference>
<feature type="chain" id="PRO_5001517185" description="Glycine-rich secreted cement protein" evidence="2">
    <location>
        <begin position="33"/>
        <end position="1414"/>
    </location>
</feature>
<sequence length="1414" mass="144096">PRQTRAMAATRGCLPLLATLAVLASFSAKAQGLQCRRVRGFPTPPCRYHCAYFDGYRYRLATLLERDGTRCGWNRQGICRSGLCFPLFNEQHAQSQQSLLSSQRPLRIRKRDTSSVSNAGEGAETAFTKSVSATKSVVGSDSGVSIHKGGVKTVTVKTKKQKGRKTQRIGTDIDLFGTGTSQGGSFFTTTSERQGGSQDINKVTGGGGTVSSLDITTNRVTTLEGLGGSTPQGGSTGGLNGGLTGTVNTVHTPGVTGVPNAIQSGGATSTIFGGRPNAGDSFPSSGTGGLNQGGDLTGQNIPSLSPGLTTTTTDFASTTTRGYGPSPSITGVTGQVPPSGGVTGGGVEVEVPGYTTGVGRNWKWVLGRKVGFLPPNVQALDPEVLYYKLGYQQPALPRLPEPIQTLLNRLPVRPVGSDLIGYPGSTSILDNIRKLRSGFGGLPGLRNLLLKSRISYPSTRVSLLRALLTSDSSSPLGLSPLDRLLLSSVSPLGDRPSGLWPSLLFPQRGIPFGSPLSGPYGGYFGGIFGSPFGSPYGGPYGSPWSGFPRNPFSGSPFSGSPWPFYPGGPMGPFGSSAPGSPFYPGSPFGAYPFTRSPFYPGYPGVGGTAPTPGLTGTGTISTTTGLRYTLSPDGKLVPTTEPSSPLSVALAGGQPTYSKSTTVHSVTSTSPTGVRYVQSPDGTLVPISDAAGSLSVHGSTFPGSEQTGDVIPDIIRSITGKTSSLQGYPRGYTLTPDGQLIPTGDSLLGGFGPLSSQLSDPNSPLNRLLRGPYGADPRVRRYLRSILGSRSRTSPYRLLRLLGARPGSRLYESILRRTLLGGAPGGISGLPGDGTSPFGTGLDGITGTSPFGTGLDGITGTSPFGTGLDGITDLTSLLSDGNIDPKGVRARYLAALAGIDPALLGPLGTSSGGPLSSTTRAIELLRRLRQPYGSNENDPLTQLLYGTGQPLNRGGSRSPFGISGTSDTLDAILGLSGRRPGSQESISLRKKITKALLTATQPQTTPTGSKETVISKIVTATGTSPGQTTRQTVPGSHLVSRTYHTTNVQSTSPVTTSPVISGIQINGQNLQPGLSPGVLGVKGVSVTSGTSTLPTYGTPGTSGVFINGRFVPTTGGVLGATLGHPGITSPLVTGGYPAYSGIPTTSGLLSTTTSTHPYVLATSSLGGHPHYVVEGHEAPGTRWQLKVWRHHPGVSALIPGLSGVGTSPLSGILSQATQGLTHVLPLGSQPSHFGFTSYQPSSPGLGLLGTSPLGGIPTLGVSGSHYIVHAPDGSVVVSRQPGTLGSAAYVSPLSITQTPGTLVPGLTTGLTNVAGGTISVPGTAGAVFTAPLQSSVVGGVPVGGVSTTRYQQISTVQGGGSGLSSGLGGATSSLLDSLGTDGSSSGIGSSFSSGSSGSDSILADALLSQSKLKK</sequence>
<feature type="compositionally biased region" description="Low complexity" evidence="1">
    <location>
        <begin position="309"/>
        <end position="320"/>
    </location>
</feature>
<protein>
    <recommendedName>
        <fullName evidence="4">Glycine-rich secreted cement protein</fullName>
    </recommendedName>
</protein>
<evidence type="ECO:0000256" key="2">
    <source>
        <dbReference type="SAM" id="SignalP"/>
    </source>
</evidence>
<feature type="compositionally biased region" description="Gly residues" evidence="1">
    <location>
        <begin position="286"/>
        <end position="296"/>
    </location>
</feature>
<keyword evidence="2" id="KW-0732">Signal</keyword>
<organism evidence="3">
    <name type="scientific">Amblyomma cajennense</name>
    <name type="common">Cayenne tick</name>
    <name type="synonym">Acarus cajennensis</name>
    <dbReference type="NCBI Taxonomy" id="34607"/>
    <lineage>
        <taxon>Eukaryota</taxon>
        <taxon>Metazoa</taxon>
        <taxon>Ecdysozoa</taxon>
        <taxon>Arthropoda</taxon>
        <taxon>Chelicerata</taxon>
        <taxon>Arachnida</taxon>
        <taxon>Acari</taxon>
        <taxon>Parasitiformes</taxon>
        <taxon>Ixodida</taxon>
        <taxon>Ixodoidea</taxon>
        <taxon>Ixodidae</taxon>
        <taxon>Amblyomminae</taxon>
        <taxon>Amblyomma</taxon>
    </lineage>
</organism>
<proteinExistence type="evidence at transcript level"/>
<evidence type="ECO:0000313" key="3">
    <source>
        <dbReference type="EMBL" id="JAC22858.1"/>
    </source>
</evidence>
<feature type="region of interest" description="Disordered" evidence="1">
    <location>
        <begin position="657"/>
        <end position="679"/>
    </location>
</feature>
<feature type="signal peptide" evidence="2">
    <location>
        <begin position="1"/>
        <end position="32"/>
    </location>
</feature>
<dbReference type="EMBL" id="GBBK01001624">
    <property type="protein sequence ID" value="JAC22858.1"/>
    <property type="molecule type" value="mRNA"/>
</dbReference>
<feature type="non-terminal residue" evidence="3">
    <location>
        <position position="1"/>
    </location>
</feature>
<accession>A0A023FQ85</accession>
<feature type="region of interest" description="Disordered" evidence="1">
    <location>
        <begin position="1380"/>
        <end position="1400"/>
    </location>
</feature>
<feature type="region of interest" description="Disordered" evidence="1">
    <location>
        <begin position="277"/>
        <end position="344"/>
    </location>
</feature>
<evidence type="ECO:0008006" key="4">
    <source>
        <dbReference type="Google" id="ProtNLM"/>
    </source>
</evidence>